<keyword evidence="2" id="KW-1185">Reference proteome</keyword>
<dbReference type="InterPro" id="IPR015946">
    <property type="entry name" value="KH_dom-like_a/b"/>
</dbReference>
<name>A0A4R2K9U4_9FIRM</name>
<organism evidence="1 2">
    <name type="scientific">Marinisporobacter balticus</name>
    <dbReference type="NCBI Taxonomy" id="2018667"/>
    <lineage>
        <taxon>Bacteria</taxon>
        <taxon>Bacillati</taxon>
        <taxon>Bacillota</taxon>
        <taxon>Clostridia</taxon>
        <taxon>Peptostreptococcales</taxon>
        <taxon>Thermotaleaceae</taxon>
        <taxon>Marinisporobacter</taxon>
    </lineage>
</organism>
<dbReference type="Pfam" id="PF02566">
    <property type="entry name" value="OsmC"/>
    <property type="match status" value="1"/>
</dbReference>
<dbReference type="EMBL" id="SLWV01000040">
    <property type="protein sequence ID" value="TCO68757.1"/>
    <property type="molecule type" value="Genomic_DNA"/>
</dbReference>
<comment type="caution">
    <text evidence="1">The sequence shown here is derived from an EMBL/GenBank/DDBJ whole genome shotgun (WGS) entry which is preliminary data.</text>
</comment>
<protein>
    <submittedName>
        <fullName evidence="1">Putative redox protein</fullName>
    </submittedName>
</protein>
<proteinExistence type="predicted"/>
<gene>
    <name evidence="1" type="ORF">EV214_1401</name>
</gene>
<dbReference type="InterPro" id="IPR036102">
    <property type="entry name" value="OsmC/Ohrsf"/>
</dbReference>
<evidence type="ECO:0000313" key="2">
    <source>
        <dbReference type="Proteomes" id="UP000294919"/>
    </source>
</evidence>
<reference evidence="1 2" key="1">
    <citation type="submission" date="2019-03" db="EMBL/GenBank/DDBJ databases">
        <title>Genomic Encyclopedia of Type Strains, Phase IV (KMG-IV): sequencing the most valuable type-strain genomes for metagenomic binning, comparative biology and taxonomic classification.</title>
        <authorList>
            <person name="Goeker M."/>
        </authorList>
    </citation>
    <scope>NUCLEOTIDE SEQUENCE [LARGE SCALE GENOMIC DNA]</scope>
    <source>
        <strain evidence="1 2">DSM 102940</strain>
    </source>
</reference>
<dbReference type="OrthoDB" id="9791538at2"/>
<dbReference type="AlphaFoldDB" id="A0A4R2K9U4"/>
<dbReference type="RefSeq" id="WP_132248042.1">
    <property type="nucleotide sequence ID" value="NZ_SLWV01000040.1"/>
</dbReference>
<dbReference type="Proteomes" id="UP000294919">
    <property type="component" value="Unassembled WGS sequence"/>
</dbReference>
<dbReference type="Gene3D" id="3.30.300.20">
    <property type="match status" value="1"/>
</dbReference>
<accession>A0A4R2K9U4</accession>
<sequence length="151" mass="17357">MVVAESKKENYCSEISNHNTIIFSDVTKEQGGNEQYFGPFDLLSSGLASCLNITTRAILQNRNINYEKVVVKVDIDSSDENKTKFLYEKNIIGEIADEVKQHIIKKLENSPVRKICVDKRSLLYSNVNYMHIVVTDHFESDQISHFVQYYA</sequence>
<dbReference type="SUPFAM" id="SSF82784">
    <property type="entry name" value="OsmC-like"/>
    <property type="match status" value="1"/>
</dbReference>
<evidence type="ECO:0000313" key="1">
    <source>
        <dbReference type="EMBL" id="TCO68757.1"/>
    </source>
</evidence>
<dbReference type="InterPro" id="IPR003718">
    <property type="entry name" value="OsmC/Ohr_fam"/>
</dbReference>